<protein>
    <submittedName>
        <fullName evidence="1">Uncharacterized protein</fullName>
    </submittedName>
</protein>
<dbReference type="EMBL" id="CAJOBC010001394">
    <property type="protein sequence ID" value="CAF3675957.1"/>
    <property type="molecule type" value="Genomic_DNA"/>
</dbReference>
<dbReference type="OrthoDB" id="10034966at2759"/>
<dbReference type="AlphaFoldDB" id="A0A813Z106"/>
<evidence type="ECO:0000313" key="2">
    <source>
        <dbReference type="EMBL" id="CAF3675957.1"/>
    </source>
</evidence>
<evidence type="ECO:0000313" key="3">
    <source>
        <dbReference type="Proteomes" id="UP000663829"/>
    </source>
</evidence>
<dbReference type="Proteomes" id="UP000681722">
    <property type="component" value="Unassembled WGS sequence"/>
</dbReference>
<proteinExistence type="predicted"/>
<dbReference type="Proteomes" id="UP000663829">
    <property type="component" value="Unassembled WGS sequence"/>
</dbReference>
<dbReference type="EMBL" id="CAJNOQ010001394">
    <property type="protein sequence ID" value="CAF0891829.1"/>
    <property type="molecule type" value="Genomic_DNA"/>
</dbReference>
<sequence length="280" mass="32197">MVPFSSLKYTQCLSSERKHQFFKGFNDIAPITAALSENLEIWDLPVLPAHTARKIKVNSIWYTDAAVLCTSNAHLSDNIELFKIDHIFVADGIPTFVQERGRFGTVVVTDLKHVWPLKLVNSNNNNYVALRPYAKSYDETFTRLTTELREIIKKLKCKKLENIEPSTLQHAKHLQEMTFLTHRSLIKKLHSASSIADKCVLYSELAKQKEMGIDLSGKNSDRREITIVLETKINIQFSSSGLENVLRFIICLFTVFECDYPKRIQMAIKHLYEQIAKHLK</sequence>
<gene>
    <name evidence="1" type="ORF">GPM918_LOCUS8164</name>
    <name evidence="2" type="ORF">SRO942_LOCUS8164</name>
</gene>
<name>A0A813Z106_9BILA</name>
<keyword evidence="3" id="KW-1185">Reference proteome</keyword>
<comment type="caution">
    <text evidence="1">The sequence shown here is derived from an EMBL/GenBank/DDBJ whole genome shotgun (WGS) entry which is preliminary data.</text>
</comment>
<organism evidence="1 3">
    <name type="scientific">Didymodactylos carnosus</name>
    <dbReference type="NCBI Taxonomy" id="1234261"/>
    <lineage>
        <taxon>Eukaryota</taxon>
        <taxon>Metazoa</taxon>
        <taxon>Spiralia</taxon>
        <taxon>Gnathifera</taxon>
        <taxon>Rotifera</taxon>
        <taxon>Eurotatoria</taxon>
        <taxon>Bdelloidea</taxon>
        <taxon>Philodinida</taxon>
        <taxon>Philodinidae</taxon>
        <taxon>Didymodactylos</taxon>
    </lineage>
</organism>
<evidence type="ECO:0000313" key="1">
    <source>
        <dbReference type="EMBL" id="CAF0891829.1"/>
    </source>
</evidence>
<reference evidence="1" key="1">
    <citation type="submission" date="2021-02" db="EMBL/GenBank/DDBJ databases">
        <authorList>
            <person name="Nowell W R."/>
        </authorList>
    </citation>
    <scope>NUCLEOTIDE SEQUENCE</scope>
</reference>
<accession>A0A813Z106</accession>